<accession>A0A098B1L3</accession>
<evidence type="ECO:0000256" key="1">
    <source>
        <dbReference type="ARBA" id="ARBA00022603"/>
    </source>
</evidence>
<keyword evidence="1 3" id="KW-0489">Methyltransferase</keyword>
<dbReference type="GO" id="GO:0008168">
    <property type="term" value="F:methyltransferase activity"/>
    <property type="evidence" value="ECO:0007669"/>
    <property type="project" value="UniProtKB-KW"/>
</dbReference>
<evidence type="ECO:0000256" key="2">
    <source>
        <dbReference type="ARBA" id="ARBA00022679"/>
    </source>
</evidence>
<name>A0A098B1L3_DESHA</name>
<sequence length="180" mass="20317">MRIIAGDYRGQRLKAVPGMNTRPTADKIKGAIFNVLQEKTPGARVLDLFAGTGNLALEALSRGAKEAVLIEKSRTAQHIIRENIDHMGVEQARLIGMDAFAYLEQHREERFDLIFIDPPYHQGLVEKSLKLLADPCRLTDSGVIIAETAKDENLESYDPFEIKKTGEYGDTKIWYLQRME</sequence>
<dbReference type="NCBIfam" id="TIGR00095">
    <property type="entry name" value="16S rRNA (guanine(966)-N(2))-methyltransferase RsmD"/>
    <property type="match status" value="1"/>
</dbReference>
<protein>
    <submittedName>
        <fullName evidence="3">RNA methyltransferase, RsmD</fullName>
    </submittedName>
</protein>
<dbReference type="PROSITE" id="PS00092">
    <property type="entry name" value="N6_MTASE"/>
    <property type="match status" value="1"/>
</dbReference>
<dbReference type="CDD" id="cd02440">
    <property type="entry name" value="AdoMet_MTases"/>
    <property type="match status" value="1"/>
</dbReference>
<keyword evidence="2 3" id="KW-0808">Transferase</keyword>
<dbReference type="InterPro" id="IPR004398">
    <property type="entry name" value="RNA_MeTrfase_RsmD"/>
</dbReference>
<gene>
    <name evidence="3" type="ORF">DPCES_2886</name>
</gene>
<dbReference type="PANTHER" id="PTHR43542:SF1">
    <property type="entry name" value="METHYLTRANSFERASE"/>
    <property type="match status" value="1"/>
</dbReference>
<dbReference type="RefSeq" id="WP_208925793.1">
    <property type="nucleotide sequence ID" value="NZ_LK996017.1"/>
</dbReference>
<reference evidence="3" key="1">
    <citation type="submission" date="2014-07" db="EMBL/GenBank/DDBJ databases">
        <authorList>
            <person name="Hornung V.Bastian."/>
        </authorList>
    </citation>
    <scope>NUCLEOTIDE SEQUENCE</scope>
    <source>
        <strain evidence="3">PCE-S</strain>
    </source>
</reference>
<dbReference type="Gene3D" id="3.40.50.150">
    <property type="entry name" value="Vaccinia Virus protein VP39"/>
    <property type="match status" value="1"/>
</dbReference>
<dbReference type="InterPro" id="IPR029063">
    <property type="entry name" value="SAM-dependent_MTases_sf"/>
</dbReference>
<dbReference type="InterPro" id="IPR002052">
    <property type="entry name" value="DNA_methylase_N6_adenine_CS"/>
</dbReference>
<dbReference type="AlphaFoldDB" id="A0A098B1L3"/>
<dbReference type="Pfam" id="PF03602">
    <property type="entry name" value="Cons_hypoth95"/>
    <property type="match status" value="1"/>
</dbReference>
<dbReference type="EMBL" id="LK996017">
    <property type="protein sequence ID" value="CDX02773.1"/>
    <property type="molecule type" value="Genomic_DNA"/>
</dbReference>
<dbReference type="SUPFAM" id="SSF53335">
    <property type="entry name" value="S-adenosyl-L-methionine-dependent methyltransferases"/>
    <property type="match status" value="1"/>
</dbReference>
<dbReference type="PANTHER" id="PTHR43542">
    <property type="entry name" value="METHYLTRANSFERASE"/>
    <property type="match status" value="1"/>
</dbReference>
<dbReference type="GO" id="GO:0003676">
    <property type="term" value="F:nucleic acid binding"/>
    <property type="evidence" value="ECO:0007669"/>
    <property type="project" value="InterPro"/>
</dbReference>
<organism evidence="3">
    <name type="scientific">Desulfitobacterium hafniense</name>
    <name type="common">Desulfitobacterium frappieri</name>
    <dbReference type="NCBI Taxonomy" id="49338"/>
    <lineage>
        <taxon>Bacteria</taxon>
        <taxon>Bacillati</taxon>
        <taxon>Bacillota</taxon>
        <taxon>Clostridia</taxon>
        <taxon>Eubacteriales</taxon>
        <taxon>Desulfitobacteriaceae</taxon>
        <taxon>Desulfitobacterium</taxon>
    </lineage>
</organism>
<proteinExistence type="predicted"/>
<dbReference type="PATRIC" id="fig|49338.4.peg.3102"/>
<dbReference type="PIRSF" id="PIRSF004553">
    <property type="entry name" value="CHP00095"/>
    <property type="match status" value="1"/>
</dbReference>
<dbReference type="GO" id="GO:0031167">
    <property type="term" value="P:rRNA methylation"/>
    <property type="evidence" value="ECO:0007669"/>
    <property type="project" value="InterPro"/>
</dbReference>
<evidence type="ECO:0000313" key="3">
    <source>
        <dbReference type="EMBL" id="CDX02773.1"/>
    </source>
</evidence>